<accession>A0A448XK42</accession>
<reference evidence="1" key="1">
    <citation type="submission" date="2018-11" db="EMBL/GenBank/DDBJ databases">
        <authorList>
            <consortium name="Pathogen Informatics"/>
        </authorList>
    </citation>
    <scope>NUCLEOTIDE SEQUENCE</scope>
</reference>
<proteinExistence type="predicted"/>
<dbReference type="AlphaFoldDB" id="A0A448XK42"/>
<keyword evidence="2" id="KW-1185">Reference proteome</keyword>
<name>A0A448XK42_9PLAT</name>
<evidence type="ECO:0000313" key="2">
    <source>
        <dbReference type="Proteomes" id="UP000784294"/>
    </source>
</evidence>
<sequence>MPEYAFNHRLKTQSSDNGPHLNLPFIRGPKNPMAVSIVKGDELWQLFPGLVMSAACSEDPTPTYSPTPLQHRRMQLLPIGNNFSLEPLNQ</sequence>
<organism evidence="1 2">
    <name type="scientific">Protopolystoma xenopodis</name>
    <dbReference type="NCBI Taxonomy" id="117903"/>
    <lineage>
        <taxon>Eukaryota</taxon>
        <taxon>Metazoa</taxon>
        <taxon>Spiralia</taxon>
        <taxon>Lophotrochozoa</taxon>
        <taxon>Platyhelminthes</taxon>
        <taxon>Monogenea</taxon>
        <taxon>Polyopisthocotylea</taxon>
        <taxon>Polystomatidea</taxon>
        <taxon>Polystomatidae</taxon>
        <taxon>Protopolystoma</taxon>
    </lineage>
</organism>
<dbReference type="Proteomes" id="UP000784294">
    <property type="component" value="Unassembled WGS sequence"/>
</dbReference>
<dbReference type="EMBL" id="CAAALY010258292">
    <property type="protein sequence ID" value="VEL38580.1"/>
    <property type="molecule type" value="Genomic_DNA"/>
</dbReference>
<comment type="caution">
    <text evidence="1">The sequence shown here is derived from an EMBL/GenBank/DDBJ whole genome shotgun (WGS) entry which is preliminary data.</text>
</comment>
<gene>
    <name evidence="1" type="ORF">PXEA_LOCUS32020</name>
</gene>
<protein>
    <submittedName>
        <fullName evidence="1">Uncharacterized protein</fullName>
    </submittedName>
</protein>
<evidence type="ECO:0000313" key="1">
    <source>
        <dbReference type="EMBL" id="VEL38580.1"/>
    </source>
</evidence>